<gene>
    <name evidence="3" type="ORF">HELGO_WM28184</name>
</gene>
<keyword evidence="1" id="KW-1133">Transmembrane helix</keyword>
<feature type="transmembrane region" description="Helical" evidence="1">
    <location>
        <begin position="20"/>
        <end position="43"/>
    </location>
</feature>
<keyword evidence="1" id="KW-0812">Transmembrane</keyword>
<dbReference type="Gene3D" id="1.50.10.140">
    <property type="match status" value="1"/>
</dbReference>
<accession>A0A6S6RW13</accession>
<sequence length="399" mass="44345">MDNNKDNEITMPKERSSAGFGRATLTSLAVVAGVLMAGGIIYLSSFVTVDLHAGTQGSAEAPLQYLVSGAGKRADKGSCGVEGQSSSVACLNRPVADACLAGGNELCEDDLEIARIAWVYFQNNYNPKTGLYNSTNNYPSTTMWDTGSALAATIAAKDFGFIDQKEFDDRIMAMFKTLNTFKMFNDEAPNKAYNTKTGAMVDYANKPVPDGIGVSVLDLGRLVSWLNTVQCMHPKYKNIAKKTIDRWDFSRMVKDGQMYGMARDKEDPKKIRVLQEGRLGYEQYTAKVFKTLGFDMSVAATYNNKFRNEIDVMGVSIAHDTRDPREFGANNYVITESYAMDATENGLDDENTKLLKNIFEVQKERWKRTGIVTAVSEDNIDREPWFIYNNIFNAGIPWS</sequence>
<dbReference type="Pfam" id="PF11329">
    <property type="entry name" value="DUF3131"/>
    <property type="match status" value="1"/>
</dbReference>
<evidence type="ECO:0000313" key="3">
    <source>
        <dbReference type="EMBL" id="CAA6801160.1"/>
    </source>
</evidence>
<feature type="domain" description="DUF3131" evidence="2">
    <location>
        <begin position="113"/>
        <end position="398"/>
    </location>
</feature>
<proteinExistence type="predicted"/>
<keyword evidence="1" id="KW-0472">Membrane</keyword>
<dbReference type="InterPro" id="IPR021478">
    <property type="entry name" value="DUF3131"/>
</dbReference>
<evidence type="ECO:0000256" key="1">
    <source>
        <dbReference type="SAM" id="Phobius"/>
    </source>
</evidence>
<dbReference type="EMBL" id="CACVAV010000020">
    <property type="protein sequence ID" value="CAA6801160.1"/>
    <property type="molecule type" value="Genomic_DNA"/>
</dbReference>
<feature type="non-terminal residue" evidence="3">
    <location>
        <position position="399"/>
    </location>
</feature>
<reference evidence="3" key="1">
    <citation type="submission" date="2020-01" db="EMBL/GenBank/DDBJ databases">
        <authorList>
            <person name="Meier V. D."/>
            <person name="Meier V D."/>
        </authorList>
    </citation>
    <scope>NUCLEOTIDE SEQUENCE</scope>
    <source>
        <strain evidence="3">HLG_WM_MAG_08</strain>
    </source>
</reference>
<dbReference type="AlphaFoldDB" id="A0A6S6RW13"/>
<organism evidence="3">
    <name type="scientific">uncultured Thiotrichaceae bacterium</name>
    <dbReference type="NCBI Taxonomy" id="298394"/>
    <lineage>
        <taxon>Bacteria</taxon>
        <taxon>Pseudomonadati</taxon>
        <taxon>Pseudomonadota</taxon>
        <taxon>Gammaproteobacteria</taxon>
        <taxon>Thiotrichales</taxon>
        <taxon>Thiotrichaceae</taxon>
        <taxon>environmental samples</taxon>
    </lineage>
</organism>
<evidence type="ECO:0000259" key="2">
    <source>
        <dbReference type="Pfam" id="PF11329"/>
    </source>
</evidence>
<name>A0A6S6RW13_9GAMM</name>
<protein>
    <recommendedName>
        <fullName evidence="2">DUF3131 domain-containing protein</fullName>
    </recommendedName>
</protein>